<evidence type="ECO:0000256" key="2">
    <source>
        <dbReference type="SAM" id="MobiDB-lite"/>
    </source>
</evidence>
<dbReference type="EMBL" id="CP111028">
    <property type="protein sequence ID" value="WAR31428.1"/>
    <property type="molecule type" value="Genomic_DNA"/>
</dbReference>
<feature type="domain" description="Cyclin C-terminal" evidence="4">
    <location>
        <begin position="293"/>
        <end position="379"/>
    </location>
</feature>
<feature type="compositionally biased region" description="Low complexity" evidence="2">
    <location>
        <begin position="41"/>
        <end position="52"/>
    </location>
</feature>
<feature type="region of interest" description="Disordered" evidence="2">
    <location>
        <begin position="19"/>
        <end position="63"/>
    </location>
</feature>
<dbReference type="Pfam" id="PF00134">
    <property type="entry name" value="Cyclin_N"/>
    <property type="match status" value="1"/>
</dbReference>
<dbReference type="InterPro" id="IPR036915">
    <property type="entry name" value="Cyclin-like_sf"/>
</dbReference>
<keyword evidence="6" id="KW-1185">Reference proteome</keyword>
<feature type="compositionally biased region" description="Polar residues" evidence="2">
    <location>
        <begin position="30"/>
        <end position="40"/>
    </location>
</feature>
<accession>A0ABY7GAH9</accession>
<reference evidence="5" key="1">
    <citation type="submission" date="2022-11" db="EMBL/GenBank/DDBJ databases">
        <title>Centuries of genome instability and evolution in soft-shell clam transmissible cancer (bioRxiv).</title>
        <authorList>
            <person name="Hart S.F.M."/>
            <person name="Yonemitsu M.A."/>
            <person name="Giersch R.M."/>
            <person name="Beal B.F."/>
            <person name="Arriagada G."/>
            <person name="Davis B.W."/>
            <person name="Ostrander E.A."/>
            <person name="Goff S.P."/>
            <person name="Metzger M.J."/>
        </authorList>
    </citation>
    <scope>NUCLEOTIDE SEQUENCE</scope>
    <source>
        <strain evidence="5">MELC-2E11</strain>
        <tissue evidence="5">Siphon/mantle</tissue>
    </source>
</reference>
<organism evidence="5 6">
    <name type="scientific">Mya arenaria</name>
    <name type="common">Soft-shell clam</name>
    <dbReference type="NCBI Taxonomy" id="6604"/>
    <lineage>
        <taxon>Eukaryota</taxon>
        <taxon>Metazoa</taxon>
        <taxon>Spiralia</taxon>
        <taxon>Lophotrochozoa</taxon>
        <taxon>Mollusca</taxon>
        <taxon>Bivalvia</taxon>
        <taxon>Autobranchia</taxon>
        <taxon>Heteroconchia</taxon>
        <taxon>Euheterodonta</taxon>
        <taxon>Imparidentia</taxon>
        <taxon>Neoheterodontei</taxon>
        <taxon>Myida</taxon>
        <taxon>Myoidea</taxon>
        <taxon>Myidae</taxon>
        <taxon>Mya</taxon>
    </lineage>
</organism>
<evidence type="ECO:0000259" key="4">
    <source>
        <dbReference type="Pfam" id="PF02984"/>
    </source>
</evidence>
<dbReference type="SUPFAM" id="SSF47954">
    <property type="entry name" value="Cyclin-like"/>
    <property type="match status" value="2"/>
</dbReference>
<evidence type="ECO:0000313" key="6">
    <source>
        <dbReference type="Proteomes" id="UP001164746"/>
    </source>
</evidence>
<dbReference type="InterPro" id="IPR004367">
    <property type="entry name" value="Cyclin_C-dom"/>
</dbReference>
<sequence length="381" mass="43461">MGSVLRGNSSFCLVDDTTHAKEEDDEGIDSPSQTETLTEVSQDQSLQTTSTTAPDSVPLCDSEIQESNDNDVDLRCLEDVGEWPSTQKITDAQCSCDDQEPGEHEDNVQDISTLFLNIEKKYYLESCLKNQPKVRLNWSRQTTPIMAPGSVSLCDSGLQESVSPSVDLRRLEDMWEFPSTRRVKDAQCSFTGQEHYGFEDYVDDIFAHRLNIESKYRIERCLRNQPEDTLYLAVHVFDRVLTEMEVSSECLELVVIASLLVACKQFASGFTEKYYRFTNLCGKPVRCIDREAARDVSRCALELSLQDYELCQFPPSVLALCVWRVAVEKVNYTIDMRTVHYTCDFPKLQLETCIAQVHKFFKSFKQSGQEMSSLYEKYGNL</sequence>
<feature type="domain" description="Cyclin N-terminal" evidence="3">
    <location>
        <begin position="227"/>
        <end position="264"/>
    </location>
</feature>
<protein>
    <recommendedName>
        <fullName evidence="7">Cyclin-like domain-containing protein</fullName>
    </recommendedName>
</protein>
<gene>
    <name evidence="5" type="ORF">MAR_033970</name>
</gene>
<evidence type="ECO:0000256" key="1">
    <source>
        <dbReference type="ARBA" id="ARBA00023127"/>
    </source>
</evidence>
<dbReference type="Proteomes" id="UP001164746">
    <property type="component" value="Chromosome 17"/>
</dbReference>
<dbReference type="Gene3D" id="1.10.472.10">
    <property type="entry name" value="Cyclin-like"/>
    <property type="match status" value="2"/>
</dbReference>
<evidence type="ECO:0000259" key="3">
    <source>
        <dbReference type="Pfam" id="PF00134"/>
    </source>
</evidence>
<evidence type="ECO:0000313" key="5">
    <source>
        <dbReference type="EMBL" id="WAR31428.1"/>
    </source>
</evidence>
<keyword evidence="1" id="KW-0195">Cyclin</keyword>
<proteinExistence type="predicted"/>
<dbReference type="Pfam" id="PF02984">
    <property type="entry name" value="Cyclin_C"/>
    <property type="match status" value="1"/>
</dbReference>
<name>A0ABY7GAH9_MYAAR</name>
<evidence type="ECO:0008006" key="7">
    <source>
        <dbReference type="Google" id="ProtNLM"/>
    </source>
</evidence>
<dbReference type="InterPro" id="IPR006671">
    <property type="entry name" value="Cyclin_N"/>
</dbReference>